<dbReference type="Pfam" id="PF00512">
    <property type="entry name" value="HisKA"/>
    <property type="match status" value="1"/>
</dbReference>
<dbReference type="AlphaFoldDB" id="A0A3S1CER1"/>
<dbReference type="EC" id="2.7.13.3" evidence="2"/>
<dbReference type="Proteomes" id="UP000280346">
    <property type="component" value="Unassembled WGS sequence"/>
</dbReference>
<dbReference type="Pfam" id="PF07695">
    <property type="entry name" value="7TMR-DISM_7TM"/>
    <property type="match status" value="1"/>
</dbReference>
<comment type="caution">
    <text evidence="8">The sequence shown here is derived from an EMBL/GenBank/DDBJ whole genome shotgun (WGS) entry which is preliminary data.</text>
</comment>
<dbReference type="Gene3D" id="1.10.287.130">
    <property type="match status" value="1"/>
</dbReference>
<dbReference type="OrthoDB" id="9806130at2"/>
<feature type="transmembrane region" description="Helical" evidence="6">
    <location>
        <begin position="394"/>
        <end position="414"/>
    </location>
</feature>
<dbReference type="Gene3D" id="3.30.450.20">
    <property type="entry name" value="PAS domain"/>
    <property type="match status" value="1"/>
</dbReference>
<keyword evidence="3" id="KW-0808">Transferase</keyword>
<dbReference type="EMBL" id="RZIJ01000020">
    <property type="protein sequence ID" value="RUQ66507.1"/>
    <property type="molecule type" value="Genomic_DNA"/>
</dbReference>
<evidence type="ECO:0000313" key="8">
    <source>
        <dbReference type="EMBL" id="RUQ66507.1"/>
    </source>
</evidence>
<dbReference type="SUPFAM" id="SSF47384">
    <property type="entry name" value="Homodimeric domain of signal transducing histidine kinase"/>
    <property type="match status" value="1"/>
</dbReference>
<dbReference type="PROSITE" id="PS50113">
    <property type="entry name" value="PAC"/>
    <property type="match status" value="1"/>
</dbReference>
<feature type="transmembrane region" description="Helical" evidence="6">
    <location>
        <begin position="303"/>
        <end position="324"/>
    </location>
</feature>
<dbReference type="Pfam" id="PF07696">
    <property type="entry name" value="7TMR-DISMED2"/>
    <property type="match status" value="1"/>
</dbReference>
<feature type="transmembrane region" description="Helical" evidence="6">
    <location>
        <begin position="362"/>
        <end position="382"/>
    </location>
</feature>
<protein>
    <recommendedName>
        <fullName evidence="2">histidine kinase</fullName>
        <ecNumber evidence="2">2.7.13.3</ecNumber>
    </recommendedName>
</protein>
<feature type="domain" description="PAC" evidence="7">
    <location>
        <begin position="535"/>
        <end position="585"/>
    </location>
</feature>
<proteinExistence type="predicted"/>
<dbReference type="GO" id="GO:0005886">
    <property type="term" value="C:plasma membrane"/>
    <property type="evidence" value="ECO:0007669"/>
    <property type="project" value="TreeGrafter"/>
</dbReference>
<dbReference type="InterPro" id="IPR035965">
    <property type="entry name" value="PAS-like_dom_sf"/>
</dbReference>
<comment type="catalytic activity">
    <reaction evidence="1">
        <text>ATP + protein L-histidine = ADP + protein N-phospho-L-histidine.</text>
        <dbReference type="EC" id="2.7.13.3"/>
    </reaction>
</comment>
<keyword evidence="9" id="KW-1185">Reference proteome</keyword>
<evidence type="ECO:0000313" key="9">
    <source>
        <dbReference type="Proteomes" id="UP000280346"/>
    </source>
</evidence>
<dbReference type="InterPro" id="IPR036097">
    <property type="entry name" value="HisK_dim/P_sf"/>
</dbReference>
<feature type="transmembrane region" description="Helical" evidence="6">
    <location>
        <begin position="330"/>
        <end position="350"/>
    </location>
</feature>
<feature type="coiled-coil region" evidence="5">
    <location>
        <begin position="576"/>
        <end position="606"/>
    </location>
</feature>
<dbReference type="GO" id="GO:0009927">
    <property type="term" value="F:histidine phosphotransfer kinase activity"/>
    <property type="evidence" value="ECO:0007669"/>
    <property type="project" value="TreeGrafter"/>
</dbReference>
<feature type="transmembrane region" description="Helical" evidence="6">
    <location>
        <begin position="215"/>
        <end position="234"/>
    </location>
</feature>
<evidence type="ECO:0000256" key="4">
    <source>
        <dbReference type="ARBA" id="ARBA00022777"/>
    </source>
</evidence>
<keyword evidence="5" id="KW-0175">Coiled coil</keyword>
<dbReference type="PANTHER" id="PTHR43047:SF68">
    <property type="entry name" value="HISTIDINE KINASE 5"/>
    <property type="match status" value="1"/>
</dbReference>
<feature type="transmembrane region" description="Helical" evidence="6">
    <location>
        <begin position="241"/>
        <end position="264"/>
    </location>
</feature>
<name>A0A3S1CER1_9PROT</name>
<dbReference type="CDD" id="cd00082">
    <property type="entry name" value="HisKA"/>
    <property type="match status" value="1"/>
</dbReference>
<sequence length="664" mass="71607">MGYPENGRRWTVMTGRSGLLGFRMSWCGVLAALLLLAAGAARAEAVRIDGSDRVALSSFALLRDPGHTLTIADMLGREAGRFEPAPRLAEGHSLGFTADALWLRVDLTVAPKGAGRYFLTLDIPNFDRLEAWGSWTLAGEDGRADAPPLLRFGDRVIDDQAMPTRVHAAGIDLPAGQHRLWLRAVSTSSMALPVDLWRPGAFWASEQVKVQIHTMLTAVIVLLGLGALLLAVALPSLPMALYAGSALATSGHVMAMNGLDVLLWGGHFFFGDISSVVWLVGAGVLGAGFLLTALPLRRHARWAVPVLAIPALLGAGLLAGYPFLDGYTRPVVIPFATNLMLVVLVAGMAASVQCRLAGDRPALYMIFGWLALAGGNLLAGLRNAGILPWTDLTYYLPAYAPMVEMLFFGAMLAAQLRQLRVEKARTQQALVEALRRNEAELAHRVAERTTALDRANAVLHDRETQLRAILEAAPFPILLSDAAGSMMLYANRRARVQFLGDPDAALTPRPAAGFFCDPSDRTRLLARLEREGVVENAEIELQDIAGRRFWALTSMAVVAHEGQPARLVAVNDISRRRQLEQELTKAKEMAETVAGLERAARATQRQFLAMISHEFRTPLTVIGMAVQNLGLDAADADADADADAADAADAATQDRLARIGRAVR</sequence>
<dbReference type="NCBIfam" id="TIGR00229">
    <property type="entry name" value="sensory_box"/>
    <property type="match status" value="1"/>
</dbReference>
<keyword evidence="4" id="KW-0418">Kinase</keyword>
<evidence type="ECO:0000256" key="6">
    <source>
        <dbReference type="SAM" id="Phobius"/>
    </source>
</evidence>
<dbReference type="Gene3D" id="2.60.40.2380">
    <property type="match status" value="1"/>
</dbReference>
<evidence type="ECO:0000256" key="1">
    <source>
        <dbReference type="ARBA" id="ARBA00000085"/>
    </source>
</evidence>
<dbReference type="SUPFAM" id="SSF55785">
    <property type="entry name" value="PYP-like sensor domain (PAS domain)"/>
    <property type="match status" value="1"/>
</dbReference>
<keyword evidence="6" id="KW-0812">Transmembrane</keyword>
<keyword evidence="6" id="KW-0472">Membrane</keyword>
<dbReference type="InterPro" id="IPR000014">
    <property type="entry name" value="PAS"/>
</dbReference>
<dbReference type="GO" id="GO:0000155">
    <property type="term" value="F:phosphorelay sensor kinase activity"/>
    <property type="evidence" value="ECO:0007669"/>
    <property type="project" value="InterPro"/>
</dbReference>
<accession>A0A3S1CER1</accession>
<organism evidence="8 9">
    <name type="scientific">Azospirillum doebereinerae</name>
    <dbReference type="NCBI Taxonomy" id="92933"/>
    <lineage>
        <taxon>Bacteria</taxon>
        <taxon>Pseudomonadati</taxon>
        <taxon>Pseudomonadota</taxon>
        <taxon>Alphaproteobacteria</taxon>
        <taxon>Rhodospirillales</taxon>
        <taxon>Azospirillaceae</taxon>
        <taxon>Azospirillum</taxon>
    </lineage>
</organism>
<dbReference type="InterPro" id="IPR011622">
    <property type="entry name" value="7TMR_DISM_rcpt_extracell_dom2"/>
</dbReference>
<evidence type="ECO:0000259" key="7">
    <source>
        <dbReference type="PROSITE" id="PS50113"/>
    </source>
</evidence>
<evidence type="ECO:0000256" key="3">
    <source>
        <dbReference type="ARBA" id="ARBA00022679"/>
    </source>
</evidence>
<keyword evidence="6" id="KW-1133">Transmembrane helix</keyword>
<reference evidence="8 9" key="1">
    <citation type="submission" date="2018-12" db="EMBL/GenBank/DDBJ databases">
        <authorList>
            <person name="Yang Y."/>
        </authorList>
    </citation>
    <scope>NUCLEOTIDE SEQUENCE [LARGE SCALE GENOMIC DNA]</scope>
    <source>
        <strain evidence="8 9">GSF71</strain>
    </source>
</reference>
<evidence type="ECO:0000256" key="2">
    <source>
        <dbReference type="ARBA" id="ARBA00012438"/>
    </source>
</evidence>
<gene>
    <name evidence="8" type="ORF">EJ913_21970</name>
</gene>
<evidence type="ECO:0000256" key="5">
    <source>
        <dbReference type="SAM" id="Coils"/>
    </source>
</evidence>
<feature type="transmembrane region" description="Helical" evidence="6">
    <location>
        <begin position="276"/>
        <end position="296"/>
    </location>
</feature>
<dbReference type="PANTHER" id="PTHR43047">
    <property type="entry name" value="TWO-COMPONENT HISTIDINE PROTEIN KINASE"/>
    <property type="match status" value="1"/>
</dbReference>
<dbReference type="InterPro" id="IPR003661">
    <property type="entry name" value="HisK_dim/P_dom"/>
</dbReference>
<dbReference type="InterPro" id="IPR011623">
    <property type="entry name" value="7TMR_DISM_rcpt_extracell_dom1"/>
</dbReference>
<dbReference type="InterPro" id="IPR000700">
    <property type="entry name" value="PAS-assoc_C"/>
</dbReference>